<evidence type="ECO:0000313" key="2">
    <source>
        <dbReference type="EMBL" id="RIQ18375.1"/>
    </source>
</evidence>
<dbReference type="AlphaFoldDB" id="A0A418KLF5"/>
<evidence type="ECO:0000313" key="3">
    <source>
        <dbReference type="Proteomes" id="UP000284057"/>
    </source>
</evidence>
<dbReference type="RefSeq" id="WP_119661809.1">
    <property type="nucleotide sequence ID" value="NZ_QUAL01000188.1"/>
</dbReference>
<dbReference type="Gene3D" id="3.40.50.720">
    <property type="entry name" value="NAD(P)-binding Rossmann-like Domain"/>
    <property type="match status" value="1"/>
</dbReference>
<evidence type="ECO:0000259" key="1">
    <source>
        <dbReference type="Pfam" id="PF01370"/>
    </source>
</evidence>
<sequence>MHVLVIGGAGMVGSNVVPHLAERHTVRVLDRRPVTAGGVESVRGDARSPDDVRAALDGVDGVVHMAAAVPRADGYDPVANGLAFEVNVGSPHLAMSLAAAAGVRSFVHISTMSVFEAYSTRPVDPATAVPDAVAPYGLTKRLGEQVVAALSPSLGLPACSLRLIYPTPDADWPQWRSPEGHPPRPMRMRDGSGAQIPALAAADLAAAIDRALDWPGPYRPFTVTADVAGVSVVPDDTRAVLGWAPARVL</sequence>
<dbReference type="Pfam" id="PF01370">
    <property type="entry name" value="Epimerase"/>
    <property type="match status" value="1"/>
</dbReference>
<dbReference type="InterPro" id="IPR050177">
    <property type="entry name" value="Lipid_A_modif_metabolic_enz"/>
</dbReference>
<dbReference type="InterPro" id="IPR001509">
    <property type="entry name" value="Epimerase_deHydtase"/>
</dbReference>
<reference evidence="2 3" key="1">
    <citation type="submission" date="2018-09" db="EMBL/GenBank/DDBJ databases">
        <title>Isolation, diversity and antifungal activity of actinobacteria from wheat.</title>
        <authorList>
            <person name="Han C."/>
        </authorList>
    </citation>
    <scope>NUCLEOTIDE SEQUENCE [LARGE SCALE GENOMIC DNA]</scope>
    <source>
        <strain evidence="2 3">NEAU-YY265</strain>
    </source>
</reference>
<name>A0A418KLF5_9ACTN</name>
<feature type="domain" description="NAD-dependent epimerase/dehydratase" evidence="1">
    <location>
        <begin position="3"/>
        <end position="163"/>
    </location>
</feature>
<keyword evidence="3" id="KW-1185">Reference proteome</keyword>
<comment type="caution">
    <text evidence="2">The sequence shown here is derived from an EMBL/GenBank/DDBJ whole genome shotgun (WGS) entry which is preliminary data.</text>
</comment>
<dbReference type="OrthoDB" id="9795501at2"/>
<dbReference type="SUPFAM" id="SSF51735">
    <property type="entry name" value="NAD(P)-binding Rossmann-fold domains"/>
    <property type="match status" value="1"/>
</dbReference>
<organism evidence="2 3">
    <name type="scientific">Jiangella rhizosphaerae</name>
    <dbReference type="NCBI Taxonomy" id="2293569"/>
    <lineage>
        <taxon>Bacteria</taxon>
        <taxon>Bacillati</taxon>
        <taxon>Actinomycetota</taxon>
        <taxon>Actinomycetes</taxon>
        <taxon>Jiangellales</taxon>
        <taxon>Jiangellaceae</taxon>
        <taxon>Jiangella</taxon>
    </lineage>
</organism>
<dbReference type="InterPro" id="IPR036291">
    <property type="entry name" value="NAD(P)-bd_dom_sf"/>
</dbReference>
<dbReference type="EMBL" id="QUAL01000188">
    <property type="protein sequence ID" value="RIQ18375.1"/>
    <property type="molecule type" value="Genomic_DNA"/>
</dbReference>
<gene>
    <name evidence="2" type="ORF">DY240_21050</name>
</gene>
<proteinExistence type="predicted"/>
<protein>
    <submittedName>
        <fullName evidence="2">NAD(P)-dependent oxidoreductase</fullName>
    </submittedName>
</protein>
<dbReference type="Proteomes" id="UP000284057">
    <property type="component" value="Unassembled WGS sequence"/>
</dbReference>
<dbReference type="PANTHER" id="PTHR43245">
    <property type="entry name" value="BIFUNCTIONAL POLYMYXIN RESISTANCE PROTEIN ARNA"/>
    <property type="match status" value="1"/>
</dbReference>
<accession>A0A418KLF5</accession>